<dbReference type="EMBL" id="KZ613913">
    <property type="protein sequence ID" value="PMD50785.1"/>
    <property type="molecule type" value="Genomic_DNA"/>
</dbReference>
<dbReference type="InParanoid" id="A0A2J6SJ49"/>
<organism evidence="2 3">
    <name type="scientific">Hyaloscypha bicolor E</name>
    <dbReference type="NCBI Taxonomy" id="1095630"/>
    <lineage>
        <taxon>Eukaryota</taxon>
        <taxon>Fungi</taxon>
        <taxon>Dikarya</taxon>
        <taxon>Ascomycota</taxon>
        <taxon>Pezizomycotina</taxon>
        <taxon>Leotiomycetes</taxon>
        <taxon>Helotiales</taxon>
        <taxon>Hyaloscyphaceae</taxon>
        <taxon>Hyaloscypha</taxon>
        <taxon>Hyaloscypha bicolor</taxon>
    </lineage>
</organism>
<evidence type="ECO:0000313" key="2">
    <source>
        <dbReference type="EMBL" id="PMD50785.1"/>
    </source>
</evidence>
<keyword evidence="3" id="KW-1185">Reference proteome</keyword>
<dbReference type="Proteomes" id="UP000235371">
    <property type="component" value="Unassembled WGS sequence"/>
</dbReference>
<dbReference type="RefSeq" id="XP_024727689.1">
    <property type="nucleotide sequence ID" value="XM_024888227.1"/>
</dbReference>
<name>A0A2J6SJ49_9HELO</name>
<proteinExistence type="predicted"/>
<reference evidence="2 3" key="1">
    <citation type="submission" date="2016-04" db="EMBL/GenBank/DDBJ databases">
        <title>A degradative enzymes factory behind the ericoid mycorrhizal symbiosis.</title>
        <authorList>
            <consortium name="DOE Joint Genome Institute"/>
            <person name="Martino E."/>
            <person name="Morin E."/>
            <person name="Grelet G."/>
            <person name="Kuo A."/>
            <person name="Kohler A."/>
            <person name="Daghino S."/>
            <person name="Barry K."/>
            <person name="Choi C."/>
            <person name="Cichocki N."/>
            <person name="Clum A."/>
            <person name="Copeland A."/>
            <person name="Hainaut M."/>
            <person name="Haridas S."/>
            <person name="Labutti K."/>
            <person name="Lindquist E."/>
            <person name="Lipzen A."/>
            <person name="Khouja H.-R."/>
            <person name="Murat C."/>
            <person name="Ohm R."/>
            <person name="Olson A."/>
            <person name="Spatafora J."/>
            <person name="Veneault-Fourrey C."/>
            <person name="Henrissat B."/>
            <person name="Grigoriev I."/>
            <person name="Martin F."/>
            <person name="Perotto S."/>
        </authorList>
    </citation>
    <scope>NUCLEOTIDE SEQUENCE [LARGE SCALE GENOMIC DNA]</scope>
    <source>
        <strain evidence="2 3">E</strain>
    </source>
</reference>
<feature type="chain" id="PRO_5014337199" evidence="1">
    <location>
        <begin position="26"/>
        <end position="168"/>
    </location>
</feature>
<dbReference type="GeneID" id="36596303"/>
<accession>A0A2J6SJ49</accession>
<dbReference type="AlphaFoldDB" id="A0A2J6SJ49"/>
<keyword evidence="1" id="KW-0732">Signal</keyword>
<gene>
    <name evidence="2" type="ORF">K444DRAFT_710961</name>
</gene>
<feature type="signal peptide" evidence="1">
    <location>
        <begin position="1"/>
        <end position="25"/>
    </location>
</feature>
<evidence type="ECO:0000313" key="3">
    <source>
        <dbReference type="Proteomes" id="UP000235371"/>
    </source>
</evidence>
<protein>
    <submittedName>
        <fullName evidence="2">Uncharacterized protein</fullName>
    </submittedName>
</protein>
<sequence>MMSDIALHALTTVFTWCSTLWVNYGDFGAGNAIWSQPEDFSITNFACYQPVEWDSRIFEIYEYSPELVDKTPFSYSRFAVDPVQLPDEFRGGFATPFTATAYAANGLVTSVYAKGSLCRDGSGNHITFISHFEPNKKYYTEFHILGCLAKSPHHPQALRYSIRLEHLV</sequence>
<evidence type="ECO:0000256" key="1">
    <source>
        <dbReference type="SAM" id="SignalP"/>
    </source>
</evidence>